<evidence type="ECO:0000256" key="3">
    <source>
        <dbReference type="RuleBase" id="RU003876"/>
    </source>
</evidence>
<evidence type="ECO:0000256" key="2">
    <source>
        <dbReference type="ARBA" id="ARBA00023186"/>
    </source>
</evidence>
<accession>A0A392REK1</accession>
<evidence type="ECO:0000256" key="1">
    <source>
        <dbReference type="ARBA" id="ARBA00009947"/>
    </source>
</evidence>
<dbReference type="InterPro" id="IPR037231">
    <property type="entry name" value="NAP-like_sf"/>
</dbReference>
<dbReference type="GO" id="GO:0000724">
    <property type="term" value="P:double-strand break repair via homologous recombination"/>
    <property type="evidence" value="ECO:0007669"/>
    <property type="project" value="UniProtKB-ARBA"/>
</dbReference>
<evidence type="ECO:0000313" key="5">
    <source>
        <dbReference type="Proteomes" id="UP000265520"/>
    </source>
</evidence>
<evidence type="ECO:0000313" key="4">
    <source>
        <dbReference type="EMBL" id="MCI35048.1"/>
    </source>
</evidence>
<dbReference type="SUPFAM" id="SSF143113">
    <property type="entry name" value="NAP-like"/>
    <property type="match status" value="1"/>
</dbReference>
<dbReference type="EMBL" id="LXQA010219698">
    <property type="protein sequence ID" value="MCI35048.1"/>
    <property type="molecule type" value="Genomic_DNA"/>
</dbReference>
<dbReference type="Proteomes" id="UP000265520">
    <property type="component" value="Unassembled WGS sequence"/>
</dbReference>
<comment type="similarity">
    <text evidence="1 3">Belongs to the nucleosome assembly protein (NAP) family.</text>
</comment>
<comment type="caution">
    <text evidence="4">The sequence shown here is derived from an EMBL/GenBank/DDBJ whole genome shotgun (WGS) entry which is preliminary data.</text>
</comment>
<dbReference type="GO" id="GO:0005634">
    <property type="term" value="C:nucleus"/>
    <property type="evidence" value="ECO:0007669"/>
    <property type="project" value="InterPro"/>
</dbReference>
<organism evidence="4 5">
    <name type="scientific">Trifolium medium</name>
    <dbReference type="NCBI Taxonomy" id="97028"/>
    <lineage>
        <taxon>Eukaryota</taxon>
        <taxon>Viridiplantae</taxon>
        <taxon>Streptophyta</taxon>
        <taxon>Embryophyta</taxon>
        <taxon>Tracheophyta</taxon>
        <taxon>Spermatophyta</taxon>
        <taxon>Magnoliopsida</taxon>
        <taxon>eudicotyledons</taxon>
        <taxon>Gunneridae</taxon>
        <taxon>Pentapetalae</taxon>
        <taxon>rosids</taxon>
        <taxon>fabids</taxon>
        <taxon>Fabales</taxon>
        <taxon>Fabaceae</taxon>
        <taxon>Papilionoideae</taxon>
        <taxon>50 kb inversion clade</taxon>
        <taxon>NPAAA clade</taxon>
        <taxon>Hologalegina</taxon>
        <taxon>IRL clade</taxon>
        <taxon>Trifolieae</taxon>
        <taxon>Trifolium</taxon>
    </lineage>
</organism>
<dbReference type="GO" id="GO:0042393">
    <property type="term" value="F:histone binding"/>
    <property type="evidence" value="ECO:0007669"/>
    <property type="project" value="UniProtKB-ARBA"/>
</dbReference>
<proteinExistence type="inferred from homology"/>
<dbReference type="Gene3D" id="3.30.1120.90">
    <property type="entry name" value="Nucleosome assembly protein"/>
    <property type="match status" value="1"/>
</dbReference>
<protein>
    <submittedName>
        <fullName evidence="4">Nucleosome assembly protein 1-like 1-like</fullName>
    </submittedName>
</protein>
<keyword evidence="5" id="KW-1185">Reference proteome</keyword>
<keyword evidence="2" id="KW-0143">Chaperone</keyword>
<dbReference type="Pfam" id="PF00956">
    <property type="entry name" value="NAP"/>
    <property type="match status" value="1"/>
</dbReference>
<reference evidence="4 5" key="1">
    <citation type="journal article" date="2018" name="Front. Plant Sci.">
        <title>Red Clover (Trifolium pratense) and Zigzag Clover (T. medium) - A Picture of Genomic Similarities and Differences.</title>
        <authorList>
            <person name="Dluhosova J."/>
            <person name="Istvanek J."/>
            <person name="Nedelnik J."/>
            <person name="Repkova J."/>
        </authorList>
    </citation>
    <scope>NUCLEOTIDE SEQUENCE [LARGE SCALE GENOMIC DNA]</scope>
    <source>
        <strain evidence="5">cv. 10/8</strain>
        <tissue evidence="4">Leaf</tissue>
    </source>
</reference>
<dbReference type="InterPro" id="IPR002164">
    <property type="entry name" value="NAP_family"/>
</dbReference>
<dbReference type="GO" id="GO:0006334">
    <property type="term" value="P:nucleosome assembly"/>
    <property type="evidence" value="ECO:0007669"/>
    <property type="project" value="InterPro"/>
</dbReference>
<name>A0A392REK1_9FABA</name>
<feature type="non-terminal residue" evidence="4">
    <location>
        <position position="1"/>
    </location>
</feature>
<sequence length="88" mass="10352">SNFLVTFAEKGVPSFWLNAMKNNEFLAEEITKRDERALKYLKDINWTELRGKEGFVLEFYFDSNPYFNDTLLTKTFRMVNGKPKKAMG</sequence>
<dbReference type="AlphaFoldDB" id="A0A392REK1"/>
<dbReference type="PANTHER" id="PTHR11875">
    <property type="entry name" value="TESTIS-SPECIFIC Y-ENCODED PROTEIN"/>
    <property type="match status" value="1"/>
</dbReference>